<evidence type="ECO:0000256" key="9">
    <source>
        <dbReference type="ARBA" id="ARBA00023205"/>
    </source>
</evidence>
<dbReference type="PRINTS" id="PR00383">
    <property type="entry name" value="MELANOCORTIN"/>
</dbReference>
<evidence type="ECO:0000313" key="15">
    <source>
        <dbReference type="Proteomes" id="UP000261520"/>
    </source>
</evidence>
<evidence type="ECO:0000256" key="5">
    <source>
        <dbReference type="ARBA" id="ARBA00022525"/>
    </source>
</evidence>
<evidence type="ECO:0000259" key="13">
    <source>
        <dbReference type="SMART" id="SM01365"/>
    </source>
</evidence>
<dbReference type="InterPro" id="IPR013531">
    <property type="entry name" value="Mcrtin_ACTH_cent"/>
</dbReference>
<dbReference type="AlphaFoldDB" id="A0A3B4AQQ1"/>
<dbReference type="GO" id="GO:0007218">
    <property type="term" value="P:neuropeptide signaling pathway"/>
    <property type="evidence" value="ECO:0007669"/>
    <property type="project" value="UniProtKB-KW"/>
</dbReference>
<keyword evidence="8 10" id="KW-0732">Signal</keyword>
<dbReference type="GO" id="GO:0005576">
    <property type="term" value="C:extracellular region"/>
    <property type="evidence" value="ECO:0007669"/>
    <property type="project" value="UniProtKB-SubCell"/>
</dbReference>
<keyword evidence="7" id="KW-0372">Hormone</keyword>
<protein>
    <submittedName>
        <fullName evidence="14">Uncharacterized protein</fullName>
    </submittedName>
</protein>
<evidence type="ECO:0000259" key="11">
    <source>
        <dbReference type="SMART" id="SM01363"/>
    </source>
</evidence>
<evidence type="ECO:0000256" key="6">
    <source>
        <dbReference type="ARBA" id="ARBA00022685"/>
    </source>
</evidence>
<comment type="function">
    <text evidence="2">Endogenous opiate.</text>
</comment>
<evidence type="ECO:0000256" key="7">
    <source>
        <dbReference type="ARBA" id="ARBA00022702"/>
    </source>
</evidence>
<keyword evidence="9" id="KW-0257">Endorphin</keyword>
<feature type="domain" description="Pro-opiomelanocortin N-terminal" evidence="12">
    <location>
        <begin position="21"/>
        <end position="62"/>
    </location>
</feature>
<accession>A0A3B4AQQ1</accession>
<comment type="function">
    <text evidence="1">Stimulates the adrenal glands to release cortisol.</text>
</comment>
<dbReference type="InterPro" id="IPR013532">
    <property type="entry name" value="Opioid_neuropept"/>
</dbReference>
<keyword evidence="15" id="KW-1185">Reference proteome</keyword>
<sequence length="229" mass="25074">MCPAWLLVAVVVGGFSGAVSQCWDHPSCQDLDSNLECVQVCRSDLSAEAPVIPGPAHLQAPPPPLSDASLLLDDSTPQAKRSYSMEHFRWGKPVGRKRRPVKVYTNGVEDDSVELFPGEMKRAVANQEEAGLNQEMLLMENDAGAESGSVGAESGSMGAVLSALQQKKNSGGGAYKMKHFRWSGPPESKRYGGFMKNWDERSQKPLLTLFKNVINKNGQPQTKKRQQFK</sequence>
<evidence type="ECO:0000256" key="3">
    <source>
        <dbReference type="ARBA" id="ARBA00004613"/>
    </source>
</evidence>
<organism evidence="14 15">
    <name type="scientific">Periophthalmus magnuspinnatus</name>
    <dbReference type="NCBI Taxonomy" id="409849"/>
    <lineage>
        <taxon>Eukaryota</taxon>
        <taxon>Metazoa</taxon>
        <taxon>Chordata</taxon>
        <taxon>Craniata</taxon>
        <taxon>Vertebrata</taxon>
        <taxon>Euteleostomi</taxon>
        <taxon>Actinopterygii</taxon>
        <taxon>Neopterygii</taxon>
        <taxon>Teleostei</taxon>
        <taxon>Neoteleostei</taxon>
        <taxon>Acanthomorphata</taxon>
        <taxon>Gobiaria</taxon>
        <taxon>Gobiiformes</taxon>
        <taxon>Gobioidei</taxon>
        <taxon>Gobiidae</taxon>
        <taxon>Oxudercinae</taxon>
        <taxon>Periophthalmus</taxon>
    </lineage>
</organism>
<evidence type="ECO:0000256" key="4">
    <source>
        <dbReference type="ARBA" id="ARBA00005832"/>
    </source>
</evidence>
<feature type="domain" description="Pro-opiomelanocortin/corticotropin ACTH central region" evidence="11">
    <location>
        <begin position="82"/>
        <end position="120"/>
    </location>
</feature>
<dbReference type="InterPro" id="IPR013593">
    <property type="entry name" value="Melanocortin_N"/>
</dbReference>
<feature type="signal peptide" evidence="10">
    <location>
        <begin position="1"/>
        <end position="20"/>
    </location>
</feature>
<dbReference type="SMART" id="SM01365">
    <property type="entry name" value="Op_neuropeptide"/>
    <property type="match status" value="1"/>
</dbReference>
<dbReference type="InterPro" id="IPR050878">
    <property type="entry name" value="POMC-derived_peptides"/>
</dbReference>
<reference evidence="14" key="1">
    <citation type="submission" date="2025-08" db="UniProtKB">
        <authorList>
            <consortium name="Ensembl"/>
        </authorList>
    </citation>
    <scope>IDENTIFICATION</scope>
</reference>
<reference evidence="14" key="2">
    <citation type="submission" date="2025-09" db="UniProtKB">
        <authorList>
            <consortium name="Ensembl"/>
        </authorList>
    </citation>
    <scope>IDENTIFICATION</scope>
</reference>
<evidence type="ECO:0000259" key="12">
    <source>
        <dbReference type="SMART" id="SM01364"/>
    </source>
</evidence>
<dbReference type="Pfam" id="PF08384">
    <property type="entry name" value="NPP"/>
    <property type="match status" value="1"/>
</dbReference>
<evidence type="ECO:0000313" key="14">
    <source>
        <dbReference type="Ensembl" id="ENSPMGP00000019463.1"/>
    </source>
</evidence>
<feature type="chain" id="PRO_5017369025" evidence="10">
    <location>
        <begin position="21"/>
        <end position="229"/>
    </location>
</feature>
<feature type="domain" description="Opiodes neuropeptide" evidence="13">
    <location>
        <begin position="191"/>
        <end position="221"/>
    </location>
</feature>
<dbReference type="SMART" id="SM01364">
    <property type="entry name" value="NPP"/>
    <property type="match status" value="1"/>
</dbReference>
<comment type="subcellular location">
    <subcellularLocation>
        <location evidence="3">Secreted</location>
    </subcellularLocation>
</comment>
<evidence type="ECO:0000256" key="8">
    <source>
        <dbReference type="ARBA" id="ARBA00022729"/>
    </source>
</evidence>
<evidence type="ECO:0000256" key="2">
    <source>
        <dbReference type="ARBA" id="ARBA00003192"/>
    </source>
</evidence>
<comment type="similarity">
    <text evidence="4">Belongs to the POMC family.</text>
</comment>
<keyword evidence="5" id="KW-0964">Secreted</keyword>
<dbReference type="Pfam" id="PF08035">
    <property type="entry name" value="Op_neuropeptide"/>
    <property type="match status" value="1"/>
</dbReference>
<dbReference type="Pfam" id="PF00976">
    <property type="entry name" value="ACTH_domain"/>
    <property type="match status" value="2"/>
</dbReference>
<name>A0A3B4AQQ1_9GOBI</name>
<dbReference type="Ensembl" id="ENSPMGT00000020746.1">
    <property type="protein sequence ID" value="ENSPMGP00000019463.1"/>
    <property type="gene ID" value="ENSPMGG00000015560.1"/>
</dbReference>
<dbReference type="InterPro" id="IPR001941">
    <property type="entry name" value="PMOC"/>
</dbReference>
<dbReference type="Proteomes" id="UP000261520">
    <property type="component" value="Unplaced"/>
</dbReference>
<dbReference type="STRING" id="409849.ENSPMGP00000019463"/>
<dbReference type="GO" id="GO:0005184">
    <property type="term" value="F:neuropeptide hormone activity"/>
    <property type="evidence" value="ECO:0007669"/>
    <property type="project" value="TreeGrafter"/>
</dbReference>
<feature type="domain" description="Pro-opiomelanocortin/corticotropin ACTH central region" evidence="11">
    <location>
        <begin position="174"/>
        <end position="210"/>
    </location>
</feature>
<keyword evidence="6" id="KW-0165">Cleavage on pair of basic residues</keyword>
<evidence type="ECO:0000256" key="10">
    <source>
        <dbReference type="SAM" id="SignalP"/>
    </source>
</evidence>
<evidence type="ECO:0000256" key="1">
    <source>
        <dbReference type="ARBA" id="ARBA00002965"/>
    </source>
</evidence>
<proteinExistence type="inferred from homology"/>
<dbReference type="PANTHER" id="PTHR11416">
    <property type="entry name" value="PRO-OPIOMELANOCORTIN"/>
    <property type="match status" value="1"/>
</dbReference>
<dbReference type="SMART" id="SM01363">
    <property type="entry name" value="ACTH_domain"/>
    <property type="match status" value="2"/>
</dbReference>
<dbReference type="PANTHER" id="PTHR11416:SF7">
    <property type="entry name" value="PRO-OPIOMELANOCORTIN"/>
    <property type="match status" value="1"/>
</dbReference>